<accession>A0A183BB80</accession>
<keyword evidence="1" id="KW-0472">Membrane</keyword>
<dbReference type="Proteomes" id="UP000272942">
    <property type="component" value="Unassembled WGS sequence"/>
</dbReference>
<proteinExistence type="predicted"/>
<gene>
    <name evidence="2" type="ORF">ECPE_LOCUS16464</name>
</gene>
<feature type="transmembrane region" description="Helical" evidence="1">
    <location>
        <begin position="64"/>
        <end position="87"/>
    </location>
</feature>
<reference evidence="4" key="1">
    <citation type="submission" date="2016-06" db="UniProtKB">
        <authorList>
            <consortium name="WormBaseParasite"/>
        </authorList>
    </citation>
    <scope>IDENTIFICATION</scope>
</reference>
<sequence length="267" mass="30345">MTHPWVAVDSKSFLPMTLTVMDQQGPDAPRSVLSDAMSVFTPSASYLSSQNPSTIHVSIHLPGALTYCMPVLIFVILYLFSASRFILTQRNHMQEHRSSCLNFNPEKCLECIFTLNRPFPISIRQRTVSEIRRLRHVCSYFSVIGAFLQQCALFILHYCSPVIFPGLLKADFKQLRRDLSMTSRASHVPLSFLIDKICDAHFDAYLKFAHNILSNCTHPLHIDLCACKSHPFQIQSHPISSIGLQKFFDNLSFPDLLIQIASMYFTS</sequence>
<evidence type="ECO:0000313" key="3">
    <source>
        <dbReference type="Proteomes" id="UP000272942"/>
    </source>
</evidence>
<evidence type="ECO:0000256" key="1">
    <source>
        <dbReference type="SAM" id="Phobius"/>
    </source>
</evidence>
<protein>
    <submittedName>
        <fullName evidence="4">Transmembrane protein</fullName>
    </submittedName>
</protein>
<reference evidence="2 3" key="2">
    <citation type="submission" date="2018-11" db="EMBL/GenBank/DDBJ databases">
        <authorList>
            <consortium name="Pathogen Informatics"/>
        </authorList>
    </citation>
    <scope>NUCLEOTIDE SEQUENCE [LARGE SCALE GENOMIC DNA]</scope>
    <source>
        <strain evidence="2 3">Egypt</strain>
    </source>
</reference>
<dbReference type="WBParaSite" id="ECPE_0001650801-mRNA-1">
    <property type="protein sequence ID" value="ECPE_0001650801-mRNA-1"/>
    <property type="gene ID" value="ECPE_0001650801"/>
</dbReference>
<dbReference type="OrthoDB" id="6240545at2759"/>
<feature type="transmembrane region" description="Helical" evidence="1">
    <location>
        <begin position="137"/>
        <end position="158"/>
    </location>
</feature>
<dbReference type="EMBL" id="UZAN01064457">
    <property type="protein sequence ID" value="VDP93736.1"/>
    <property type="molecule type" value="Genomic_DNA"/>
</dbReference>
<evidence type="ECO:0000313" key="2">
    <source>
        <dbReference type="EMBL" id="VDP93736.1"/>
    </source>
</evidence>
<name>A0A183BB80_9TREM</name>
<keyword evidence="1" id="KW-1133">Transmembrane helix</keyword>
<organism evidence="4">
    <name type="scientific">Echinostoma caproni</name>
    <dbReference type="NCBI Taxonomy" id="27848"/>
    <lineage>
        <taxon>Eukaryota</taxon>
        <taxon>Metazoa</taxon>
        <taxon>Spiralia</taxon>
        <taxon>Lophotrochozoa</taxon>
        <taxon>Platyhelminthes</taxon>
        <taxon>Trematoda</taxon>
        <taxon>Digenea</taxon>
        <taxon>Plagiorchiida</taxon>
        <taxon>Echinostomata</taxon>
        <taxon>Echinostomatoidea</taxon>
        <taxon>Echinostomatidae</taxon>
        <taxon>Echinostoma</taxon>
    </lineage>
</organism>
<dbReference type="AlphaFoldDB" id="A0A183BB80"/>
<keyword evidence="3" id="KW-1185">Reference proteome</keyword>
<evidence type="ECO:0000313" key="4">
    <source>
        <dbReference type="WBParaSite" id="ECPE_0001650801-mRNA-1"/>
    </source>
</evidence>
<keyword evidence="1" id="KW-0812">Transmembrane</keyword>